<evidence type="ECO:0000313" key="6">
    <source>
        <dbReference type="Proteomes" id="UP000013783"/>
    </source>
</evidence>
<dbReference type="Proteomes" id="UP000013783">
    <property type="component" value="Unassembled WGS sequence"/>
</dbReference>
<comment type="caution">
    <text evidence="4">The sequence shown here is derived from an EMBL/GenBank/DDBJ whole genome shotgun (WGS) entry which is preliminary data.</text>
</comment>
<dbReference type="Proteomes" id="UP000014148">
    <property type="component" value="Unassembled WGS sequence"/>
</dbReference>
<dbReference type="EMBL" id="AJAK01000024">
    <property type="protein sequence ID" value="EOH73483.1"/>
    <property type="molecule type" value="Genomic_DNA"/>
</dbReference>
<dbReference type="SUPFAM" id="SSF89623">
    <property type="entry name" value="Ribose/Galactose isomerase RpiB/AlsB"/>
    <property type="match status" value="1"/>
</dbReference>
<keyword evidence="3 4" id="KW-0413">Isomerase</keyword>
<evidence type="ECO:0000256" key="3">
    <source>
        <dbReference type="ARBA" id="ARBA00023235"/>
    </source>
</evidence>
<evidence type="ECO:0000256" key="2">
    <source>
        <dbReference type="ARBA" id="ARBA00022736"/>
    </source>
</evidence>
<evidence type="ECO:0000313" key="7">
    <source>
        <dbReference type="Proteomes" id="UP000014148"/>
    </source>
</evidence>
<dbReference type="InterPro" id="IPR004785">
    <property type="entry name" value="RpiB"/>
</dbReference>
<dbReference type="GeneID" id="79788049"/>
<dbReference type="InterPro" id="IPR036569">
    <property type="entry name" value="RpiB_LacA_LacB_sf"/>
</dbReference>
<evidence type="ECO:0000256" key="1">
    <source>
        <dbReference type="ARBA" id="ARBA00008754"/>
    </source>
</evidence>
<dbReference type="NCBIfam" id="TIGR00689">
    <property type="entry name" value="rpiB_lacA_lacB"/>
    <property type="match status" value="1"/>
</dbReference>
<dbReference type="GO" id="GO:0005988">
    <property type="term" value="P:lactose metabolic process"/>
    <property type="evidence" value="ECO:0007669"/>
    <property type="project" value="UniProtKB-KW"/>
</dbReference>
<dbReference type="PATRIC" id="fig|1158601.3.peg.3551"/>
<dbReference type="Pfam" id="PF02502">
    <property type="entry name" value="LacAB_rpiB"/>
    <property type="match status" value="1"/>
</dbReference>
<evidence type="ECO:0000313" key="5">
    <source>
        <dbReference type="EMBL" id="EOT67241.1"/>
    </source>
</evidence>
<dbReference type="AlphaFoldDB" id="R2NR92"/>
<organism evidence="4 6">
    <name type="scientific">Enterococcus malodoratus ATCC 43197</name>
    <dbReference type="NCBI Taxonomy" id="1158601"/>
    <lineage>
        <taxon>Bacteria</taxon>
        <taxon>Bacillati</taxon>
        <taxon>Bacillota</taxon>
        <taxon>Bacilli</taxon>
        <taxon>Lactobacillales</taxon>
        <taxon>Enterococcaceae</taxon>
        <taxon>Enterococcus</taxon>
    </lineage>
</organism>
<dbReference type="InterPro" id="IPR051812">
    <property type="entry name" value="SPI_LacAB/RpiB"/>
</dbReference>
<gene>
    <name evidence="5" type="ORF">I585_02762</name>
    <name evidence="4" type="ORF">UAI_03580</name>
</gene>
<proteinExistence type="inferred from homology"/>
<dbReference type="Gene3D" id="3.40.1400.10">
    <property type="entry name" value="Sugar-phosphate isomerase, RpiB/LacA/LacB"/>
    <property type="match status" value="1"/>
</dbReference>
<dbReference type="PANTHER" id="PTHR43732">
    <property type="entry name" value="RIBOSE 5-PHOSPHATE ISOMERASE-RELATED"/>
    <property type="match status" value="1"/>
</dbReference>
<dbReference type="InterPro" id="IPR003500">
    <property type="entry name" value="RpiB_LacA_LacB"/>
</dbReference>
<dbReference type="STRING" id="71451.RV07_GL003351"/>
<dbReference type="EMBL" id="ASWA01000003">
    <property type="protein sequence ID" value="EOT67241.1"/>
    <property type="molecule type" value="Genomic_DNA"/>
</dbReference>
<reference evidence="4 6" key="1">
    <citation type="submission" date="2013-02" db="EMBL/GenBank/DDBJ databases">
        <title>The Genome Sequence of Enterococcus malodoratus ATCC_43197.</title>
        <authorList>
            <consortium name="The Broad Institute Genome Sequencing Platform"/>
            <consortium name="The Broad Institute Genome Sequencing Center for Infectious Disease"/>
            <person name="Earl A.M."/>
            <person name="Gilmore M.S."/>
            <person name="Lebreton F."/>
            <person name="Walker B."/>
            <person name="Young S.K."/>
            <person name="Zeng Q."/>
            <person name="Gargeya S."/>
            <person name="Fitzgerald M."/>
            <person name="Haas B."/>
            <person name="Abouelleil A."/>
            <person name="Alvarado L."/>
            <person name="Arachchi H.M."/>
            <person name="Berlin A.M."/>
            <person name="Chapman S.B."/>
            <person name="Dewar J."/>
            <person name="Goldberg J."/>
            <person name="Griggs A."/>
            <person name="Gujja S."/>
            <person name="Hansen M."/>
            <person name="Howarth C."/>
            <person name="Imamovic A."/>
            <person name="Larimer J."/>
            <person name="McCowan C."/>
            <person name="Murphy C."/>
            <person name="Neiman D."/>
            <person name="Pearson M."/>
            <person name="Priest M."/>
            <person name="Roberts A."/>
            <person name="Saif S."/>
            <person name="Shea T."/>
            <person name="Sisk P."/>
            <person name="Sykes S."/>
            <person name="Wortman J."/>
            <person name="Nusbaum C."/>
            <person name="Birren B."/>
        </authorList>
    </citation>
    <scope>NUCLEOTIDE SEQUENCE [LARGE SCALE GENOMIC DNA]</scope>
    <source>
        <strain evidence="4 6">ATCC 43197</strain>
    </source>
</reference>
<dbReference type="PANTHER" id="PTHR43732:SF1">
    <property type="entry name" value="RIBOSE 5-PHOSPHATE ISOMERASE"/>
    <property type="match status" value="1"/>
</dbReference>
<dbReference type="PIRSF" id="PIRSF005384">
    <property type="entry name" value="RpiB_LacA_B"/>
    <property type="match status" value="1"/>
</dbReference>
<keyword evidence="7" id="KW-1185">Reference proteome</keyword>
<dbReference type="NCBIfam" id="TIGR01120">
    <property type="entry name" value="rpiB"/>
    <property type="match status" value="1"/>
</dbReference>
<name>R2NR92_9ENTE</name>
<dbReference type="GO" id="GO:0016861">
    <property type="term" value="F:intramolecular oxidoreductase activity, interconverting aldoses and ketoses"/>
    <property type="evidence" value="ECO:0007669"/>
    <property type="project" value="UniProtKB-ARBA"/>
</dbReference>
<keyword evidence="2" id="KW-0423">Lactose metabolism</keyword>
<comment type="similarity">
    <text evidence="1">Belongs to the LacAB/RpiB family.</text>
</comment>
<accession>R2NR92</accession>
<dbReference type="eggNOG" id="COG0698">
    <property type="taxonomic scope" value="Bacteria"/>
</dbReference>
<dbReference type="NCBIfam" id="NF004051">
    <property type="entry name" value="PRK05571.1"/>
    <property type="match status" value="1"/>
</dbReference>
<dbReference type="RefSeq" id="WP_010742370.1">
    <property type="nucleotide sequence ID" value="NZ_KB946251.1"/>
</dbReference>
<protein>
    <submittedName>
        <fullName evidence="4">Ribose 5-phosphate isomerase B</fullName>
    </submittedName>
</protein>
<dbReference type="OrthoDB" id="1778624at2"/>
<sequence length="156" mass="16889">MKVAIGCDDNALQLKEAIKDYLDEKGYEVVDYGIYEQAPADYPKVAFKAAKGILNGEAERGILFCGTGIGMALAANKVKGIRAAQTHDAYSAQRAELSNHAQIITIGAQVVGIELAKVIVSNYLDQHFTTEGRGKNSARKIDEITTIETEQGVEEK</sequence>
<reference evidence="5 7" key="2">
    <citation type="submission" date="2013-03" db="EMBL/GenBank/DDBJ databases">
        <title>The Genome Sequence of Enterococcus malodoratus ATCC_43197 (PacBio/Illumina hybrid assembly).</title>
        <authorList>
            <consortium name="The Broad Institute Genomics Platform"/>
            <consortium name="The Broad Institute Genome Sequencing Center for Infectious Disease"/>
            <person name="Earl A."/>
            <person name="Russ C."/>
            <person name="Gilmore M."/>
            <person name="Surin D."/>
            <person name="Walker B."/>
            <person name="Young S."/>
            <person name="Zeng Q."/>
            <person name="Gargeya S."/>
            <person name="Fitzgerald M."/>
            <person name="Haas B."/>
            <person name="Abouelleil A."/>
            <person name="Allen A.W."/>
            <person name="Alvarado L."/>
            <person name="Arachchi H.M."/>
            <person name="Berlin A.M."/>
            <person name="Chapman S.B."/>
            <person name="Gainer-Dewar J."/>
            <person name="Goldberg J."/>
            <person name="Griggs A."/>
            <person name="Gujja S."/>
            <person name="Hansen M."/>
            <person name="Howarth C."/>
            <person name="Imamovic A."/>
            <person name="Ireland A."/>
            <person name="Larimer J."/>
            <person name="McCowan C."/>
            <person name="Murphy C."/>
            <person name="Pearson M."/>
            <person name="Poon T.W."/>
            <person name="Priest M."/>
            <person name="Roberts A."/>
            <person name="Saif S."/>
            <person name="Shea T."/>
            <person name="Sisk P."/>
            <person name="Sykes S."/>
            <person name="Wortman J."/>
            <person name="Nusbaum C."/>
            <person name="Birren B."/>
        </authorList>
    </citation>
    <scope>NUCLEOTIDE SEQUENCE [LARGE SCALE GENOMIC DNA]</scope>
    <source>
        <strain evidence="5 7">ATCC 43197</strain>
    </source>
</reference>
<evidence type="ECO:0000313" key="4">
    <source>
        <dbReference type="EMBL" id="EOH73483.1"/>
    </source>
</evidence>